<dbReference type="Gene3D" id="1.10.238.20">
    <property type="entry name" value="Pheromone/general odorant binding protein domain"/>
    <property type="match status" value="1"/>
</dbReference>
<dbReference type="InterPro" id="IPR006170">
    <property type="entry name" value="PBP/GOBP"/>
</dbReference>
<comment type="subcellular location">
    <subcellularLocation>
        <location evidence="1">Secreted</location>
    </subcellularLocation>
</comment>
<sequence length="219" mass="25397">MNSINVFCLFVLLFRQIDALQCRSGNEQTSDELRKIMEKCNHRQTDGKHDDNSSVDYSSDNSSEEMMFSKDFFTNNKKKTENVTKNSGSTSGIDSSDHYKRQFSNRPYDINYSNYSGLQQTTNTKNSNDDTAKISCNIHCFFDELNLVDQRGFPERISVTKSMIKNIHYSELRDFIEESILECFQFLSNDPNQDKCEYSQNLVNCFADKGKEGCEDWDE</sequence>
<organism evidence="6">
    <name type="scientific">Aulacocentrum confusum</name>
    <dbReference type="NCBI Taxonomy" id="2767324"/>
    <lineage>
        <taxon>Eukaryota</taxon>
        <taxon>Metazoa</taxon>
        <taxon>Ecdysozoa</taxon>
        <taxon>Arthropoda</taxon>
        <taxon>Hexapoda</taxon>
        <taxon>Insecta</taxon>
        <taxon>Pterygota</taxon>
        <taxon>Neoptera</taxon>
        <taxon>Endopterygota</taxon>
        <taxon>Hymenoptera</taxon>
        <taxon>Apocrita</taxon>
        <taxon>Ichneumonoidea</taxon>
        <taxon>Braconidae</taxon>
        <taxon>Macrocentrinae</taxon>
        <taxon>Aulacocentrum</taxon>
    </lineage>
</organism>
<dbReference type="AlphaFoldDB" id="A0A7G8Z902"/>
<dbReference type="CDD" id="cd23992">
    <property type="entry name" value="PBP_GOBP"/>
    <property type="match status" value="1"/>
</dbReference>
<proteinExistence type="evidence at transcript level"/>
<keyword evidence="3" id="KW-0964">Secreted</keyword>
<evidence type="ECO:0000256" key="2">
    <source>
        <dbReference type="ARBA" id="ARBA00008098"/>
    </source>
</evidence>
<dbReference type="PANTHER" id="PTHR21066">
    <property type="entry name" value="ODORANT-BINDING PROTEIN 59A-RELATED"/>
    <property type="match status" value="1"/>
</dbReference>
<protein>
    <submittedName>
        <fullName evidence="6">Odorant-binding protein 1</fullName>
    </submittedName>
</protein>
<dbReference type="SUPFAM" id="SSF47565">
    <property type="entry name" value="Insect pheromone/odorant-binding proteins"/>
    <property type="match status" value="1"/>
</dbReference>
<feature type="region of interest" description="Disordered" evidence="4">
    <location>
        <begin position="43"/>
        <end position="63"/>
    </location>
</feature>
<feature type="region of interest" description="Disordered" evidence="4">
    <location>
        <begin position="79"/>
        <end position="98"/>
    </location>
</feature>
<keyword evidence="5" id="KW-0732">Signal</keyword>
<evidence type="ECO:0000313" key="6">
    <source>
        <dbReference type="EMBL" id="QNL14927.1"/>
    </source>
</evidence>
<reference evidence="6" key="1">
    <citation type="submission" date="2020-06" db="EMBL/GenBank/DDBJ databases">
        <authorList>
            <person name="Sheng S."/>
        </authorList>
    </citation>
    <scope>NUCLEOTIDE SEQUENCE</scope>
    <source>
        <tissue evidence="6">Antenna</tissue>
    </source>
</reference>
<feature type="signal peptide" evidence="5">
    <location>
        <begin position="1"/>
        <end position="19"/>
    </location>
</feature>
<name>A0A7G8Z902_9HYME</name>
<feature type="compositionally biased region" description="Basic and acidic residues" evidence="4">
    <location>
        <begin position="43"/>
        <end position="52"/>
    </location>
</feature>
<comment type="similarity">
    <text evidence="2">Belongs to the PBP/GOBP family.</text>
</comment>
<dbReference type="EMBL" id="MT670923">
    <property type="protein sequence ID" value="QNL14927.1"/>
    <property type="molecule type" value="mRNA"/>
</dbReference>
<evidence type="ECO:0000256" key="3">
    <source>
        <dbReference type="ARBA" id="ARBA00022525"/>
    </source>
</evidence>
<dbReference type="Pfam" id="PF01395">
    <property type="entry name" value="PBP_GOBP"/>
    <property type="match status" value="1"/>
</dbReference>
<evidence type="ECO:0000256" key="5">
    <source>
        <dbReference type="SAM" id="SignalP"/>
    </source>
</evidence>
<evidence type="ECO:0000256" key="1">
    <source>
        <dbReference type="ARBA" id="ARBA00004613"/>
    </source>
</evidence>
<dbReference type="InterPro" id="IPR052295">
    <property type="entry name" value="Odorant-binding_protein"/>
</dbReference>
<dbReference type="GO" id="GO:0005576">
    <property type="term" value="C:extracellular region"/>
    <property type="evidence" value="ECO:0007669"/>
    <property type="project" value="UniProtKB-SubCell"/>
</dbReference>
<feature type="chain" id="PRO_5028941419" evidence="5">
    <location>
        <begin position="20"/>
        <end position="219"/>
    </location>
</feature>
<evidence type="ECO:0000256" key="4">
    <source>
        <dbReference type="SAM" id="MobiDB-lite"/>
    </source>
</evidence>
<accession>A0A7G8Z902</accession>
<gene>
    <name evidence="6" type="primary">OBP1</name>
</gene>
<dbReference type="PANTHER" id="PTHR21066:SF9">
    <property type="entry name" value="ODORANT-BINDING PROTEIN 59A"/>
    <property type="match status" value="1"/>
</dbReference>
<dbReference type="GO" id="GO:0005549">
    <property type="term" value="F:odorant binding"/>
    <property type="evidence" value="ECO:0007669"/>
    <property type="project" value="InterPro"/>
</dbReference>
<dbReference type="InterPro" id="IPR036728">
    <property type="entry name" value="PBP_GOBP_sf"/>
</dbReference>